<evidence type="ECO:0000256" key="6">
    <source>
        <dbReference type="ARBA" id="ARBA00022801"/>
    </source>
</evidence>
<comment type="subcellular location">
    <subcellularLocation>
        <location evidence="2">Cytoplasm</location>
    </subcellularLocation>
</comment>
<evidence type="ECO:0000313" key="11">
    <source>
        <dbReference type="EMBL" id="CAD8437621.1"/>
    </source>
</evidence>
<dbReference type="PANTHER" id="PTHR23114:SF17">
    <property type="entry name" value="M7GPPPN-MRNA HYDROLASE"/>
    <property type="match status" value="1"/>
</dbReference>
<evidence type="ECO:0000256" key="1">
    <source>
        <dbReference type="ARBA" id="ARBA00001936"/>
    </source>
</evidence>
<dbReference type="Pfam" id="PF05026">
    <property type="entry name" value="DCP2"/>
    <property type="match status" value="1"/>
</dbReference>
<dbReference type="GO" id="GO:0000290">
    <property type="term" value="P:deadenylation-dependent decapping of nuclear-transcribed mRNA"/>
    <property type="evidence" value="ECO:0007669"/>
    <property type="project" value="InterPro"/>
</dbReference>
<keyword evidence="5" id="KW-0479">Metal-binding</keyword>
<evidence type="ECO:0000256" key="5">
    <source>
        <dbReference type="ARBA" id="ARBA00022723"/>
    </source>
</evidence>
<evidence type="ECO:0000256" key="2">
    <source>
        <dbReference type="ARBA" id="ARBA00004496"/>
    </source>
</evidence>
<keyword evidence="8" id="KW-0464">Manganese</keyword>
<proteinExistence type="inferred from homology"/>
<dbReference type="GO" id="GO:0005737">
    <property type="term" value="C:cytoplasm"/>
    <property type="evidence" value="ECO:0007669"/>
    <property type="project" value="UniProtKB-SubCell"/>
</dbReference>
<comment type="similarity">
    <text evidence="3">Belongs to the Nudix hydrolase family. DCP2 subfamily.</text>
</comment>
<dbReference type="InterPro" id="IPR044099">
    <property type="entry name" value="Dcp2_NUDIX"/>
</dbReference>
<feature type="region of interest" description="Disordered" evidence="9">
    <location>
        <begin position="13"/>
        <end position="55"/>
    </location>
</feature>
<evidence type="ECO:0000256" key="9">
    <source>
        <dbReference type="SAM" id="MobiDB-lite"/>
    </source>
</evidence>
<dbReference type="InterPro" id="IPR020084">
    <property type="entry name" value="NUDIX_hydrolase_CS"/>
</dbReference>
<keyword evidence="6" id="KW-0378">Hydrolase</keyword>
<dbReference type="PROSITE" id="PS00893">
    <property type="entry name" value="NUDIX_BOX"/>
    <property type="match status" value="1"/>
</dbReference>
<dbReference type="InterPro" id="IPR015797">
    <property type="entry name" value="NUDIX_hydrolase-like_dom_sf"/>
</dbReference>
<dbReference type="GO" id="GO:0000184">
    <property type="term" value="P:nuclear-transcribed mRNA catabolic process, nonsense-mediated decay"/>
    <property type="evidence" value="ECO:0007669"/>
    <property type="project" value="InterPro"/>
</dbReference>
<dbReference type="SUPFAM" id="SSF140586">
    <property type="entry name" value="Dcp2 domain-like"/>
    <property type="match status" value="1"/>
</dbReference>
<evidence type="ECO:0000256" key="8">
    <source>
        <dbReference type="ARBA" id="ARBA00023211"/>
    </source>
</evidence>
<evidence type="ECO:0000256" key="3">
    <source>
        <dbReference type="ARBA" id="ARBA00005279"/>
    </source>
</evidence>
<dbReference type="AlphaFoldDB" id="A0A7S0D0I5"/>
<dbReference type="GO" id="GO:0030145">
    <property type="term" value="F:manganese ion binding"/>
    <property type="evidence" value="ECO:0007669"/>
    <property type="project" value="InterPro"/>
</dbReference>
<dbReference type="GO" id="GO:0140933">
    <property type="term" value="F:5'-(N(7)-methylguanosine 5'-triphospho)-[mRNA] hydrolase activity"/>
    <property type="evidence" value="ECO:0007669"/>
    <property type="project" value="InterPro"/>
</dbReference>
<evidence type="ECO:0000256" key="4">
    <source>
        <dbReference type="ARBA" id="ARBA00022490"/>
    </source>
</evidence>
<evidence type="ECO:0000256" key="7">
    <source>
        <dbReference type="ARBA" id="ARBA00022884"/>
    </source>
</evidence>
<organism evidence="11">
    <name type="scientific">Micromonas pusilla</name>
    <name type="common">Picoplanktonic green alga</name>
    <name type="synonym">Chromulina pusilla</name>
    <dbReference type="NCBI Taxonomy" id="38833"/>
    <lineage>
        <taxon>Eukaryota</taxon>
        <taxon>Viridiplantae</taxon>
        <taxon>Chlorophyta</taxon>
        <taxon>Mamiellophyceae</taxon>
        <taxon>Mamiellales</taxon>
        <taxon>Mamiellaceae</taxon>
        <taxon>Micromonas</taxon>
    </lineage>
</organism>
<keyword evidence="7" id="KW-0694">RNA-binding</keyword>
<dbReference type="FunFam" id="3.90.79.10:FF:000003">
    <property type="entry name" value="M7GpppN-mRNA hydrolase isoform 2"/>
    <property type="match status" value="1"/>
</dbReference>
<dbReference type="InterPro" id="IPR000086">
    <property type="entry name" value="NUDIX_hydrolase_dom"/>
</dbReference>
<dbReference type="InterPro" id="IPR036189">
    <property type="entry name" value="DCP2_BoxA_sf"/>
</dbReference>
<evidence type="ECO:0000259" key="10">
    <source>
        <dbReference type="PROSITE" id="PS51462"/>
    </source>
</evidence>
<dbReference type="Gene3D" id="3.90.79.10">
    <property type="entry name" value="Nucleoside Triphosphate Pyrophosphohydrolase"/>
    <property type="match status" value="1"/>
</dbReference>
<accession>A0A7S0D0I5</accession>
<dbReference type="Gene3D" id="1.10.10.1050">
    <property type="entry name" value="Dcp2, box A domain"/>
    <property type="match status" value="1"/>
</dbReference>
<dbReference type="PROSITE" id="PS51462">
    <property type="entry name" value="NUDIX"/>
    <property type="match status" value="1"/>
</dbReference>
<keyword evidence="4" id="KW-0963">Cytoplasm</keyword>
<dbReference type="GO" id="GO:0003723">
    <property type="term" value="F:RNA binding"/>
    <property type="evidence" value="ECO:0007669"/>
    <property type="project" value="UniProtKB-KW"/>
</dbReference>
<sequence length="369" mass="40336">MNWQQELLEQASAAAKAVKPKPAVKGDKKKKAPAPVPVPAVAAGTGGSATGGKKHKLIVRSNDPPGELLEELAARFVLNCPAEELNSFERILFLVEQAHWYYEDFVREENKNLRSMKLREFAELTFHRCAALSKYRGKVDGIYKNFLMYKLSIPTAGLVILNPQMDKVLMVKGWNSGSSWGFPKGKINKNEPERECAAREVFEEVGVDFSGYTNEEDSIVVTRSVDKAGAPGLKQRSRLFIVPNISEETVFVTQTRKEIGSIAWHSLSALVKAGHGKKFFMVGPFLQPLLKWIQAKKKSMGGAHLFKFEGGGLNLGPDAGSVAHGAGQQSTTLAAAPVYLSELEAAARARFPSLESFAFDKARVAAAMA</sequence>
<feature type="compositionally biased region" description="Low complexity" evidence="9">
    <location>
        <begin position="13"/>
        <end position="23"/>
    </location>
</feature>
<comment type="cofactor">
    <cofactor evidence="1">
        <name>Mn(2+)</name>
        <dbReference type="ChEBI" id="CHEBI:29035"/>
    </cofactor>
</comment>
<dbReference type="SUPFAM" id="SSF55811">
    <property type="entry name" value="Nudix"/>
    <property type="match status" value="1"/>
</dbReference>
<dbReference type="CDD" id="cd03672">
    <property type="entry name" value="NUDIX_Dcp2p_Nudt20"/>
    <property type="match status" value="1"/>
</dbReference>
<name>A0A7S0D0I5_MICPS</name>
<feature type="domain" description="Nudix hydrolase" evidence="10">
    <location>
        <begin position="151"/>
        <end position="287"/>
    </location>
</feature>
<dbReference type="SMART" id="SM01125">
    <property type="entry name" value="DCP2"/>
    <property type="match status" value="1"/>
</dbReference>
<dbReference type="PANTHER" id="PTHR23114">
    <property type="entry name" value="M7GPPPN-MRNA HYDROLASE"/>
    <property type="match status" value="1"/>
</dbReference>
<reference evidence="11" key="1">
    <citation type="submission" date="2021-01" db="EMBL/GenBank/DDBJ databases">
        <authorList>
            <person name="Corre E."/>
            <person name="Pelletier E."/>
            <person name="Niang G."/>
            <person name="Scheremetjew M."/>
            <person name="Finn R."/>
            <person name="Kale V."/>
            <person name="Holt S."/>
            <person name="Cochrane G."/>
            <person name="Meng A."/>
            <person name="Brown T."/>
            <person name="Cohen L."/>
        </authorList>
    </citation>
    <scope>NUCLEOTIDE SEQUENCE</scope>
    <source>
        <strain evidence="11">CCAC1681</strain>
    </source>
</reference>
<gene>
    <name evidence="11" type="ORF">MSP1401_LOCUS4779</name>
</gene>
<dbReference type="Pfam" id="PF00293">
    <property type="entry name" value="NUDIX"/>
    <property type="match status" value="1"/>
</dbReference>
<dbReference type="EMBL" id="HBEN01005862">
    <property type="protein sequence ID" value="CAD8437621.1"/>
    <property type="molecule type" value="Transcribed_RNA"/>
</dbReference>
<protein>
    <recommendedName>
        <fullName evidence="10">Nudix hydrolase domain-containing protein</fullName>
    </recommendedName>
</protein>
<dbReference type="InterPro" id="IPR007722">
    <property type="entry name" value="DCP2_BoxA"/>
</dbReference>